<dbReference type="Pfam" id="PF08906">
    <property type="entry name" value="T6SS_Tdi1_C"/>
    <property type="match status" value="1"/>
</dbReference>
<proteinExistence type="predicted"/>
<evidence type="ECO:0000259" key="2">
    <source>
        <dbReference type="Pfam" id="PF08906"/>
    </source>
</evidence>
<dbReference type="RefSeq" id="WP_092574921.1">
    <property type="nucleotide sequence ID" value="NZ_FMAF01000012.1"/>
</dbReference>
<gene>
    <name evidence="3" type="ORF">GA0061101_11286</name>
</gene>
<sequence>MNKIYEDIVHKYGNPVLKIPFTDQEHLALRRFFPNQVADFCFNIGRSVLRDGLIQSCHPDDMRGVLALILGADRDFSHDNCHAFAYSAFGVIFFWMEEYGYGNISIYEGRLTHKNFVKGQHAGPMAVNAVSVPFWLSDQALDFEDDAGKPLFKRAAKKLGSLEIGECYGFVPALALGGIADIAHLKRLKAPEHFAIVAQAMEYNLIDVQGYGQSVAVRPIGPR</sequence>
<dbReference type="OrthoDB" id="7985367at2"/>
<evidence type="ECO:0008006" key="5">
    <source>
        <dbReference type="Google" id="ProtNLM"/>
    </source>
</evidence>
<evidence type="ECO:0000313" key="4">
    <source>
        <dbReference type="Proteomes" id="UP000199205"/>
    </source>
</evidence>
<evidence type="ECO:0000259" key="1">
    <source>
        <dbReference type="Pfam" id="PF08887"/>
    </source>
</evidence>
<organism evidence="3 4">
    <name type="scientific">Rhizobium lusitanum</name>
    <dbReference type="NCBI Taxonomy" id="293958"/>
    <lineage>
        <taxon>Bacteria</taxon>
        <taxon>Pseudomonadati</taxon>
        <taxon>Pseudomonadota</taxon>
        <taxon>Alphaproteobacteria</taxon>
        <taxon>Hyphomicrobiales</taxon>
        <taxon>Rhizobiaceae</taxon>
        <taxon>Rhizobium/Agrobacterium group</taxon>
        <taxon>Rhizobium</taxon>
    </lineage>
</organism>
<dbReference type="Proteomes" id="UP000199205">
    <property type="component" value="Unassembled WGS sequence"/>
</dbReference>
<accession>A0A1C3WJA6</accession>
<protein>
    <recommendedName>
        <fullName evidence="5">DUF1851 domain-containing protein</fullName>
    </recommendedName>
</protein>
<dbReference type="InterPro" id="IPR015002">
    <property type="entry name" value="T6SS_Tdi1_C"/>
</dbReference>
<dbReference type="Pfam" id="PF08887">
    <property type="entry name" value="GAD-like"/>
    <property type="match status" value="1"/>
</dbReference>
<feature type="domain" description="T6SS immunity protein Tdi1 C-terminal" evidence="2">
    <location>
        <begin position="136"/>
        <end position="199"/>
    </location>
</feature>
<dbReference type="EMBL" id="FMAF01000012">
    <property type="protein sequence ID" value="SCB39936.1"/>
    <property type="molecule type" value="Genomic_DNA"/>
</dbReference>
<evidence type="ECO:0000313" key="3">
    <source>
        <dbReference type="EMBL" id="SCB39936.1"/>
    </source>
</evidence>
<reference evidence="3 4" key="1">
    <citation type="submission" date="2016-08" db="EMBL/GenBank/DDBJ databases">
        <authorList>
            <person name="Seilhamer J.J."/>
        </authorList>
    </citation>
    <scope>NUCLEOTIDE SEQUENCE [LARGE SCALE GENOMIC DNA]</scope>
    <source>
        <strain evidence="3 4">P1-7</strain>
    </source>
</reference>
<dbReference type="AlphaFoldDB" id="A0A1C3WJA6"/>
<feature type="domain" description="GAD-related" evidence="1">
    <location>
        <begin position="3"/>
        <end position="101"/>
    </location>
</feature>
<name>A0A1C3WJA6_9HYPH</name>
<dbReference type="InterPro" id="IPR014983">
    <property type="entry name" value="GAD-rel"/>
</dbReference>